<comment type="subcellular location">
    <subcellularLocation>
        <location evidence="1">Cell membrane</location>
        <topology evidence="1">Multi-pass membrane protein</topology>
    </subcellularLocation>
</comment>
<evidence type="ECO:0000256" key="5">
    <source>
        <dbReference type="ARBA" id="ARBA00022989"/>
    </source>
</evidence>
<dbReference type="eggNOG" id="COG1006">
    <property type="taxonomic scope" value="Bacteria"/>
</dbReference>
<keyword evidence="6 7" id="KW-0472">Membrane</keyword>
<reference evidence="8 9" key="1">
    <citation type="submission" date="2014-10" db="EMBL/GenBank/DDBJ databases">
        <title>Draft genome of anammox bacterium scalindua brodae, obtained using differential coverage binning of sequence data from two enrichment reactors.</title>
        <authorList>
            <person name="Speth D.R."/>
            <person name="Russ L."/>
            <person name="Kartal B."/>
            <person name="Op den Camp H.J."/>
            <person name="Dutilh B.E."/>
            <person name="Jetten M.S."/>
        </authorList>
    </citation>
    <scope>NUCLEOTIDE SEQUENCE [LARGE SCALE GENOMIC DNA]</scope>
    <source>
        <strain evidence="8">RU1</strain>
    </source>
</reference>
<feature type="transmembrane region" description="Helical" evidence="7">
    <location>
        <begin position="6"/>
        <end position="21"/>
    </location>
</feature>
<dbReference type="InterPro" id="IPR050601">
    <property type="entry name" value="CPA3_antiporter_subunitC"/>
</dbReference>
<comment type="caution">
    <text evidence="8">The sequence shown here is derived from an EMBL/GenBank/DDBJ whole genome shotgun (WGS) entry which is preliminary data.</text>
</comment>
<dbReference type="GO" id="GO:0005886">
    <property type="term" value="C:plasma membrane"/>
    <property type="evidence" value="ECO:0007669"/>
    <property type="project" value="UniProtKB-SubCell"/>
</dbReference>
<dbReference type="PANTHER" id="PTHR34583">
    <property type="entry name" value="ANTIPORTER SUBUNIT MNHC2-RELATED"/>
    <property type="match status" value="1"/>
</dbReference>
<dbReference type="InterPro" id="IPR039428">
    <property type="entry name" value="NUOK/Mnh_C1-like"/>
</dbReference>
<dbReference type="PATRIC" id="fig|237368.3.peg.2732"/>
<dbReference type="Pfam" id="PF00420">
    <property type="entry name" value="Oxidored_q2"/>
    <property type="match status" value="1"/>
</dbReference>
<dbReference type="Proteomes" id="UP000030652">
    <property type="component" value="Unassembled WGS sequence"/>
</dbReference>
<proteinExistence type="inferred from homology"/>
<dbReference type="PANTHER" id="PTHR34583:SF2">
    <property type="entry name" value="ANTIPORTER SUBUNIT MNHC2-RELATED"/>
    <property type="match status" value="1"/>
</dbReference>
<keyword evidence="4 7" id="KW-0812">Transmembrane</keyword>
<name>A0A0B0EGL5_9BACT</name>
<accession>A0A0B0EGL5</accession>
<feature type="transmembrane region" description="Helical" evidence="7">
    <location>
        <begin position="75"/>
        <end position="95"/>
    </location>
</feature>
<sequence length="115" mass="12264">MDTVLAIVIGGLYAAGFYSMLRRSIVKLVIGFILLSNATNLLIFTASGLTRGRPPLVIEGANALAQPHADPLPQALILTAIVIGFGVLAFILVLVHRVYQTIGTDDMDKMKGIDT</sequence>
<evidence type="ECO:0000256" key="6">
    <source>
        <dbReference type="ARBA" id="ARBA00023136"/>
    </source>
</evidence>
<protein>
    <submittedName>
        <fullName evidence="8">Na(+)/H(+) antiporter subunit C</fullName>
    </submittedName>
</protein>
<comment type="similarity">
    <text evidence="2">Belongs to the CPA3 antiporters (TC 2.A.63) subunit C family.</text>
</comment>
<keyword evidence="3" id="KW-1003">Cell membrane</keyword>
<evidence type="ECO:0000256" key="7">
    <source>
        <dbReference type="SAM" id="Phobius"/>
    </source>
</evidence>
<evidence type="ECO:0000256" key="1">
    <source>
        <dbReference type="ARBA" id="ARBA00004651"/>
    </source>
</evidence>
<organism evidence="8 9">
    <name type="scientific">Candidatus Scalindua brodae</name>
    <dbReference type="NCBI Taxonomy" id="237368"/>
    <lineage>
        <taxon>Bacteria</taxon>
        <taxon>Pseudomonadati</taxon>
        <taxon>Planctomycetota</taxon>
        <taxon>Candidatus Brocadiia</taxon>
        <taxon>Candidatus Brocadiales</taxon>
        <taxon>Candidatus Scalinduaceae</taxon>
        <taxon>Candidatus Scalindua</taxon>
    </lineage>
</organism>
<evidence type="ECO:0000313" key="8">
    <source>
        <dbReference type="EMBL" id="KHE91719.1"/>
    </source>
</evidence>
<dbReference type="Gene3D" id="1.10.287.3510">
    <property type="match status" value="1"/>
</dbReference>
<evidence type="ECO:0000256" key="3">
    <source>
        <dbReference type="ARBA" id="ARBA00022475"/>
    </source>
</evidence>
<dbReference type="EMBL" id="JRYO01000182">
    <property type="protein sequence ID" value="KHE91719.1"/>
    <property type="molecule type" value="Genomic_DNA"/>
</dbReference>
<dbReference type="AlphaFoldDB" id="A0A0B0EGL5"/>
<feature type="transmembrane region" description="Helical" evidence="7">
    <location>
        <begin position="28"/>
        <end position="49"/>
    </location>
</feature>
<evidence type="ECO:0000256" key="4">
    <source>
        <dbReference type="ARBA" id="ARBA00022692"/>
    </source>
</evidence>
<gene>
    <name evidence="8" type="primary">mrpC</name>
    <name evidence="8" type="ORF">SCABRO_02532</name>
</gene>
<evidence type="ECO:0000256" key="2">
    <source>
        <dbReference type="ARBA" id="ARBA00010388"/>
    </source>
</evidence>
<evidence type="ECO:0000313" key="9">
    <source>
        <dbReference type="Proteomes" id="UP000030652"/>
    </source>
</evidence>
<keyword evidence="5 7" id="KW-1133">Transmembrane helix</keyword>
<dbReference type="NCBIfam" id="NF009302">
    <property type="entry name" value="PRK12659.1"/>
    <property type="match status" value="1"/>
</dbReference>